<accession>A0A1Y0B3S3</accession>
<organism evidence="2">
    <name type="scientific">Utricularia reniformis</name>
    <dbReference type="NCBI Taxonomy" id="192314"/>
    <lineage>
        <taxon>Eukaryota</taxon>
        <taxon>Viridiplantae</taxon>
        <taxon>Streptophyta</taxon>
        <taxon>Embryophyta</taxon>
        <taxon>Tracheophyta</taxon>
        <taxon>Spermatophyta</taxon>
        <taxon>Magnoliopsida</taxon>
        <taxon>eudicotyledons</taxon>
        <taxon>Gunneridae</taxon>
        <taxon>Pentapetalae</taxon>
        <taxon>asterids</taxon>
        <taxon>lamiids</taxon>
        <taxon>Lamiales</taxon>
        <taxon>Lentibulariaceae</taxon>
        <taxon>Utricularia</taxon>
    </lineage>
</organism>
<reference evidence="2" key="1">
    <citation type="submission" date="2017-03" db="EMBL/GenBank/DDBJ databases">
        <title>The mitochondrial genome of the carnivorous plant Utricularia reniformis (Lentibulariaceae): structure, comparative analysis and evolutionary landmarks.</title>
        <authorList>
            <person name="Silva S.R."/>
            <person name="Alvarenga D.O."/>
            <person name="Michael T.P."/>
            <person name="Miranda V.F.O."/>
            <person name="Varani A.M."/>
        </authorList>
    </citation>
    <scope>NUCLEOTIDE SEQUENCE</scope>
</reference>
<dbReference type="AlphaFoldDB" id="A0A1Y0B3S3"/>
<sequence>MRMKGRKKRRRRRTQLESVHTQRSSPGVLTGDGCRLRRRIGVVTSKVFFLQGSKSSSTKWSRSDRAVLNLKYLARN</sequence>
<evidence type="ECO:0000313" key="2">
    <source>
        <dbReference type="EMBL" id="ART32105.1"/>
    </source>
</evidence>
<dbReference type="EMBL" id="KY774314">
    <property type="protein sequence ID" value="ART32105.1"/>
    <property type="molecule type" value="Genomic_DNA"/>
</dbReference>
<keyword evidence="2" id="KW-0496">Mitochondrion</keyword>
<protein>
    <submittedName>
        <fullName evidence="2">Uncharacterized protein</fullName>
    </submittedName>
</protein>
<geneLocation type="mitochondrion" evidence="2"/>
<feature type="compositionally biased region" description="Basic residues" evidence="1">
    <location>
        <begin position="1"/>
        <end position="13"/>
    </location>
</feature>
<feature type="compositionally biased region" description="Polar residues" evidence="1">
    <location>
        <begin position="16"/>
        <end position="27"/>
    </location>
</feature>
<proteinExistence type="predicted"/>
<evidence type="ECO:0000256" key="1">
    <source>
        <dbReference type="SAM" id="MobiDB-lite"/>
    </source>
</evidence>
<name>A0A1Y0B3S3_9LAMI</name>
<feature type="region of interest" description="Disordered" evidence="1">
    <location>
        <begin position="1"/>
        <end position="31"/>
    </location>
</feature>
<gene>
    <name evidence="2" type="ORF">AEK19_MT1941</name>
</gene>